<gene>
    <name evidence="2" type="ORF">KK488_07210</name>
</gene>
<accession>A0A9X1IQM4</accession>
<evidence type="ECO:0000313" key="2">
    <source>
        <dbReference type="EMBL" id="MBT2186736.1"/>
    </source>
</evidence>
<dbReference type="EMBL" id="JAHGAW010000004">
    <property type="protein sequence ID" value="MBT2186736.1"/>
    <property type="molecule type" value="Genomic_DNA"/>
</dbReference>
<evidence type="ECO:0000259" key="1">
    <source>
        <dbReference type="Pfam" id="PF07589"/>
    </source>
</evidence>
<comment type="caution">
    <text evidence="2">The sequence shown here is derived from an EMBL/GenBank/DDBJ whole genome shotgun (WGS) entry which is preliminary data.</text>
</comment>
<protein>
    <submittedName>
        <fullName evidence="2">PEP-CTERM sorting domain-containing protein</fullName>
    </submittedName>
</protein>
<dbReference type="Proteomes" id="UP001138757">
    <property type="component" value="Unassembled WGS sequence"/>
</dbReference>
<sequence length="152" mass="15689">MFQLSSTMAGTIDLGAPGFYIIGVNTGSAGPSPFAGIGQPNVIFNTVIRINKVGASTVNGHNLTPSFAGDTFDVWVPLSFLPAAANGFTPIDYGFNIWPRSGAGGTEVISDFAPNNANLTAVPEPASWALMIGGLALAGGMMRRRVARVAFA</sequence>
<dbReference type="NCBIfam" id="TIGR02595">
    <property type="entry name" value="PEP_CTERM"/>
    <property type="match status" value="1"/>
</dbReference>
<keyword evidence="3" id="KW-1185">Reference proteome</keyword>
<name>A0A9X1IQM4_9SPHN</name>
<dbReference type="AlphaFoldDB" id="A0A9X1IQM4"/>
<dbReference type="NCBIfam" id="NF035944">
    <property type="entry name" value="PEPxxWA-CTERM"/>
    <property type="match status" value="1"/>
</dbReference>
<evidence type="ECO:0000313" key="3">
    <source>
        <dbReference type="Proteomes" id="UP001138757"/>
    </source>
</evidence>
<feature type="domain" description="Ice-binding protein C-terminal" evidence="1">
    <location>
        <begin position="121"/>
        <end position="145"/>
    </location>
</feature>
<dbReference type="InterPro" id="IPR013424">
    <property type="entry name" value="Ice-binding_C"/>
</dbReference>
<dbReference type="Pfam" id="PF07589">
    <property type="entry name" value="PEP-CTERM"/>
    <property type="match status" value="1"/>
</dbReference>
<reference evidence="2" key="1">
    <citation type="submission" date="2021-05" db="EMBL/GenBank/DDBJ databases">
        <title>Genome of Sphingobium sp. strain.</title>
        <authorList>
            <person name="Fan R."/>
        </authorList>
    </citation>
    <scope>NUCLEOTIDE SEQUENCE</scope>
    <source>
        <strain evidence="2">H33</strain>
    </source>
</reference>
<organism evidence="2 3">
    <name type="scientific">Sphingobium nicotianae</name>
    <dbReference type="NCBI Taxonomy" id="2782607"/>
    <lineage>
        <taxon>Bacteria</taxon>
        <taxon>Pseudomonadati</taxon>
        <taxon>Pseudomonadota</taxon>
        <taxon>Alphaproteobacteria</taxon>
        <taxon>Sphingomonadales</taxon>
        <taxon>Sphingomonadaceae</taxon>
        <taxon>Sphingobium</taxon>
    </lineage>
</organism>
<proteinExistence type="predicted"/>